<accession>A0A372JGB9</accession>
<evidence type="ECO:0000256" key="4">
    <source>
        <dbReference type="PROSITE-ProRule" id="PRU00335"/>
    </source>
</evidence>
<comment type="caution">
    <text evidence="7">The sequence shown here is derived from an EMBL/GenBank/DDBJ whole genome shotgun (WGS) entry which is preliminary data.</text>
</comment>
<dbReference type="SUPFAM" id="SSF46689">
    <property type="entry name" value="Homeodomain-like"/>
    <property type="match status" value="1"/>
</dbReference>
<dbReference type="OrthoDB" id="2570341at2"/>
<keyword evidence="1" id="KW-0805">Transcription regulation</keyword>
<dbReference type="GO" id="GO:0045892">
    <property type="term" value="P:negative regulation of DNA-templated transcription"/>
    <property type="evidence" value="ECO:0007669"/>
    <property type="project" value="InterPro"/>
</dbReference>
<organism evidence="7 8">
    <name type="scientific">Actinomadura logoneensis</name>
    <dbReference type="NCBI Taxonomy" id="2293572"/>
    <lineage>
        <taxon>Bacteria</taxon>
        <taxon>Bacillati</taxon>
        <taxon>Actinomycetota</taxon>
        <taxon>Actinomycetes</taxon>
        <taxon>Streptosporangiales</taxon>
        <taxon>Thermomonosporaceae</taxon>
        <taxon>Actinomadura</taxon>
    </lineage>
</organism>
<dbReference type="AlphaFoldDB" id="A0A372JGB9"/>
<feature type="region of interest" description="Disordered" evidence="5">
    <location>
        <begin position="276"/>
        <end position="311"/>
    </location>
</feature>
<evidence type="ECO:0000256" key="3">
    <source>
        <dbReference type="ARBA" id="ARBA00023163"/>
    </source>
</evidence>
<feature type="domain" description="HTH tetR-type" evidence="6">
    <location>
        <begin position="55"/>
        <end position="115"/>
    </location>
</feature>
<reference evidence="7 8" key="1">
    <citation type="submission" date="2018-08" db="EMBL/GenBank/DDBJ databases">
        <title>Actinomadura jelena sp. nov., a novel Actinomycete isolated from soil in Chad.</title>
        <authorList>
            <person name="Shi L."/>
        </authorList>
    </citation>
    <scope>NUCLEOTIDE SEQUENCE [LARGE SCALE GENOMIC DNA]</scope>
    <source>
        <strain evidence="7 8">NEAU-G17</strain>
    </source>
</reference>
<dbReference type="EMBL" id="QURH01000653">
    <property type="protein sequence ID" value="RFU38914.1"/>
    <property type="molecule type" value="Genomic_DNA"/>
</dbReference>
<proteinExistence type="predicted"/>
<dbReference type="InterPro" id="IPR001647">
    <property type="entry name" value="HTH_TetR"/>
</dbReference>
<dbReference type="InterPro" id="IPR004111">
    <property type="entry name" value="Repressor_TetR_C"/>
</dbReference>
<evidence type="ECO:0000313" key="7">
    <source>
        <dbReference type="EMBL" id="RFU38914.1"/>
    </source>
</evidence>
<feature type="compositionally biased region" description="Basic and acidic residues" evidence="5">
    <location>
        <begin position="282"/>
        <end position="295"/>
    </location>
</feature>
<dbReference type="SUPFAM" id="SSF48498">
    <property type="entry name" value="Tetracyclin repressor-like, C-terminal domain"/>
    <property type="match status" value="1"/>
</dbReference>
<dbReference type="InterPro" id="IPR050109">
    <property type="entry name" value="HTH-type_TetR-like_transc_reg"/>
</dbReference>
<evidence type="ECO:0000256" key="5">
    <source>
        <dbReference type="SAM" id="MobiDB-lite"/>
    </source>
</evidence>
<protein>
    <submittedName>
        <fullName evidence="7">TetR/AcrR family transcriptional regulator</fullName>
    </submittedName>
</protein>
<feature type="DNA-binding region" description="H-T-H motif" evidence="4">
    <location>
        <begin position="78"/>
        <end position="97"/>
    </location>
</feature>
<evidence type="ECO:0000256" key="1">
    <source>
        <dbReference type="ARBA" id="ARBA00023015"/>
    </source>
</evidence>
<dbReference type="InterPro" id="IPR009057">
    <property type="entry name" value="Homeodomain-like_sf"/>
</dbReference>
<keyword evidence="8" id="KW-1185">Reference proteome</keyword>
<dbReference type="PROSITE" id="PS50977">
    <property type="entry name" value="HTH_TETR_2"/>
    <property type="match status" value="1"/>
</dbReference>
<gene>
    <name evidence="7" type="ORF">DZF91_25180</name>
</gene>
<dbReference type="InterPro" id="IPR036271">
    <property type="entry name" value="Tet_transcr_reg_TetR-rel_C_sf"/>
</dbReference>
<dbReference type="PANTHER" id="PTHR30055">
    <property type="entry name" value="HTH-TYPE TRANSCRIPTIONAL REGULATOR RUTR"/>
    <property type="match status" value="1"/>
</dbReference>
<dbReference type="PANTHER" id="PTHR30055:SF151">
    <property type="entry name" value="TRANSCRIPTIONAL REGULATORY PROTEIN"/>
    <property type="match status" value="1"/>
</dbReference>
<keyword evidence="3" id="KW-0804">Transcription</keyword>
<sequence>MAHFPVRRTKFFSGPAGLCEDGDVTTEYTGAGDPRRSLELLWGARDRPRRGPRPKLTPERIVGRAVEIADADGLEAVSIRRIADDLGVSPMSIYTYVPGKAELLDAMLDRAVGEITPPGDEAAGWRARLAHVARENWRLYHAHPWLLQVATARPPLGPNLLDKYETELRAVEGIGLTDVEMDSAVALVNGLAESTARTSVNRAQAERRTGLTDRQWWEATAPFLAERVDGSRYPLGSRVGSASAEEYGSAVGPEHAFEFGLARVLDGIEALISARADQAPTADEHRTAGQSDQRRAGGRAADGRTSGGRPG</sequence>
<dbReference type="Gene3D" id="1.10.10.60">
    <property type="entry name" value="Homeodomain-like"/>
    <property type="match status" value="1"/>
</dbReference>
<dbReference type="GO" id="GO:0003700">
    <property type="term" value="F:DNA-binding transcription factor activity"/>
    <property type="evidence" value="ECO:0007669"/>
    <property type="project" value="TreeGrafter"/>
</dbReference>
<dbReference type="GO" id="GO:0000976">
    <property type="term" value="F:transcription cis-regulatory region binding"/>
    <property type="evidence" value="ECO:0007669"/>
    <property type="project" value="TreeGrafter"/>
</dbReference>
<dbReference type="Proteomes" id="UP000261811">
    <property type="component" value="Unassembled WGS sequence"/>
</dbReference>
<dbReference type="Gene3D" id="1.10.357.10">
    <property type="entry name" value="Tetracycline Repressor, domain 2"/>
    <property type="match status" value="1"/>
</dbReference>
<name>A0A372JGB9_9ACTN</name>
<dbReference type="Pfam" id="PF02909">
    <property type="entry name" value="TetR_C_1"/>
    <property type="match status" value="1"/>
</dbReference>
<evidence type="ECO:0000256" key="2">
    <source>
        <dbReference type="ARBA" id="ARBA00023125"/>
    </source>
</evidence>
<keyword evidence="2 4" id="KW-0238">DNA-binding</keyword>
<evidence type="ECO:0000313" key="8">
    <source>
        <dbReference type="Proteomes" id="UP000261811"/>
    </source>
</evidence>
<evidence type="ECO:0000259" key="6">
    <source>
        <dbReference type="PROSITE" id="PS50977"/>
    </source>
</evidence>
<dbReference type="Pfam" id="PF00440">
    <property type="entry name" value="TetR_N"/>
    <property type="match status" value="1"/>
</dbReference>